<dbReference type="Gene3D" id="3.90.70.10">
    <property type="entry name" value="Cysteine proteinases"/>
    <property type="match status" value="1"/>
</dbReference>
<dbReference type="InterPro" id="IPR038765">
    <property type="entry name" value="Papain-like_cys_pep_sf"/>
</dbReference>
<dbReference type="SMART" id="SM00645">
    <property type="entry name" value="Pept_C1"/>
    <property type="match status" value="1"/>
</dbReference>
<dbReference type="InterPro" id="IPR025661">
    <property type="entry name" value="Pept_asp_AS"/>
</dbReference>
<evidence type="ECO:0000256" key="1">
    <source>
        <dbReference type="ARBA" id="ARBA00008455"/>
    </source>
</evidence>
<name>A0A6B2LJC7_9EUKA</name>
<dbReference type="AlphaFoldDB" id="A0A6B2LJC7"/>
<evidence type="ECO:0000313" key="3">
    <source>
        <dbReference type="EMBL" id="NDV36907.1"/>
    </source>
</evidence>
<dbReference type="GO" id="GO:0006508">
    <property type="term" value="P:proteolysis"/>
    <property type="evidence" value="ECO:0007669"/>
    <property type="project" value="InterPro"/>
</dbReference>
<reference evidence="3" key="1">
    <citation type="journal article" date="2020" name="J. Eukaryot. Microbiol.">
        <title>De novo Sequencing, Assembly and Annotation of the Transcriptome for the Free-Living Testate Amoeba Arcella intermedia.</title>
        <authorList>
            <person name="Ribeiro G.M."/>
            <person name="Porfirio-Sousa A.L."/>
            <person name="Maurer-Alcala X.X."/>
            <person name="Katz L.A."/>
            <person name="Lahr D.J.G."/>
        </authorList>
    </citation>
    <scope>NUCLEOTIDE SEQUENCE</scope>
</reference>
<dbReference type="Pfam" id="PF00112">
    <property type="entry name" value="Peptidase_C1"/>
    <property type="match status" value="1"/>
</dbReference>
<dbReference type="InterPro" id="IPR039417">
    <property type="entry name" value="Peptidase_C1A_papain-like"/>
</dbReference>
<sequence>MGSSVHIAATESMESSTAIKTGRSVALSIQNLIDCTDPSMQSLGADFEYVLQNGGIDTEASYPSTGTRGPCKYTPAGKGASFTVVYNVSGGDESTLTNLVWKYGPVAVTVDATSWEFYNGGVDSAPCGTPDHAALVVGYTGDYWIVQNSWGTDWGINGYIYIARNRNNASCIAYSGLVAV</sequence>
<dbReference type="InterPro" id="IPR013128">
    <property type="entry name" value="Peptidase_C1A"/>
</dbReference>
<accession>A0A6B2LJC7</accession>
<proteinExistence type="inferred from homology"/>
<dbReference type="CDD" id="cd02248">
    <property type="entry name" value="Peptidase_C1A"/>
    <property type="match status" value="1"/>
</dbReference>
<feature type="domain" description="Peptidase C1A papain C-terminal" evidence="2">
    <location>
        <begin position="1"/>
        <end position="180"/>
    </location>
</feature>
<evidence type="ECO:0000259" key="2">
    <source>
        <dbReference type="SMART" id="SM00645"/>
    </source>
</evidence>
<dbReference type="SUPFAM" id="SSF54001">
    <property type="entry name" value="Cysteine proteinases"/>
    <property type="match status" value="1"/>
</dbReference>
<organism evidence="3">
    <name type="scientific">Arcella intermedia</name>
    <dbReference type="NCBI Taxonomy" id="1963864"/>
    <lineage>
        <taxon>Eukaryota</taxon>
        <taxon>Amoebozoa</taxon>
        <taxon>Tubulinea</taxon>
        <taxon>Elardia</taxon>
        <taxon>Arcellinida</taxon>
        <taxon>Sphaerothecina</taxon>
        <taxon>Arcellidae</taxon>
        <taxon>Arcella</taxon>
    </lineage>
</organism>
<dbReference type="PROSITE" id="PS00640">
    <property type="entry name" value="THIOL_PROTEASE_ASN"/>
    <property type="match status" value="1"/>
</dbReference>
<dbReference type="InterPro" id="IPR000668">
    <property type="entry name" value="Peptidase_C1A_C"/>
</dbReference>
<dbReference type="PANTHER" id="PTHR12411">
    <property type="entry name" value="CYSTEINE PROTEASE FAMILY C1-RELATED"/>
    <property type="match status" value="1"/>
</dbReference>
<dbReference type="GO" id="GO:0008234">
    <property type="term" value="F:cysteine-type peptidase activity"/>
    <property type="evidence" value="ECO:0007669"/>
    <property type="project" value="InterPro"/>
</dbReference>
<dbReference type="EMBL" id="GIBP01007938">
    <property type="protein sequence ID" value="NDV36907.1"/>
    <property type="molecule type" value="Transcribed_RNA"/>
</dbReference>
<protein>
    <recommendedName>
        <fullName evidence="2">Peptidase C1A papain C-terminal domain-containing protein</fullName>
    </recommendedName>
</protein>
<comment type="similarity">
    <text evidence="1">Belongs to the peptidase C1 family.</text>
</comment>